<accession>A0A3M2LXU6</accession>
<sequence>MYTAASLDPEYSHMAADGHASIYMTKGLRYTVYVEESTPRPSGLTLTGTGWTTPVRLDAERHGDKARLSEAGKTYAWHGAFTAPGDGLVSVAADPLAGPQRVQVDAPGFGMSVAFVLAAPLVVIICGVWGFLTYRGRRRPQGYWTRRPSSPFLEVARAKRAERARAALAEHWTDGVVLANGTLVPGASEEEARERLADLARPLVPDARASVPDARVSVADARIRGAGDGGRLVDFPAHGVAVFVDVKDAKSGDDADVMRCAVARLELDVRNREFARA</sequence>
<dbReference type="AlphaFoldDB" id="A0A3M2LXU6"/>
<proteinExistence type="predicted"/>
<evidence type="ECO:0000256" key="1">
    <source>
        <dbReference type="SAM" id="Phobius"/>
    </source>
</evidence>
<protein>
    <submittedName>
        <fullName evidence="2">Uncharacterized protein</fullName>
    </submittedName>
</protein>
<reference evidence="2 3" key="1">
    <citation type="submission" date="2018-10" db="EMBL/GenBank/DDBJ databases">
        <title>Isolation from soil.</title>
        <authorList>
            <person name="Hu J."/>
        </authorList>
    </citation>
    <scope>NUCLEOTIDE SEQUENCE [LARGE SCALE GENOMIC DNA]</scope>
    <source>
        <strain evidence="2 3">NEAU-Ht49</strain>
    </source>
</reference>
<feature type="transmembrane region" description="Helical" evidence="1">
    <location>
        <begin position="109"/>
        <end position="132"/>
    </location>
</feature>
<dbReference type="Proteomes" id="UP000282674">
    <property type="component" value="Unassembled WGS sequence"/>
</dbReference>
<keyword evidence="1" id="KW-0812">Transmembrane</keyword>
<evidence type="ECO:0000313" key="2">
    <source>
        <dbReference type="EMBL" id="RMI42219.1"/>
    </source>
</evidence>
<keyword evidence="1" id="KW-0472">Membrane</keyword>
<organism evidence="2 3">
    <name type="scientific">Actinomadura harenae</name>
    <dbReference type="NCBI Taxonomy" id="2483351"/>
    <lineage>
        <taxon>Bacteria</taxon>
        <taxon>Bacillati</taxon>
        <taxon>Actinomycetota</taxon>
        <taxon>Actinomycetes</taxon>
        <taxon>Streptosporangiales</taxon>
        <taxon>Thermomonosporaceae</taxon>
        <taxon>Actinomadura</taxon>
    </lineage>
</organism>
<evidence type="ECO:0000313" key="3">
    <source>
        <dbReference type="Proteomes" id="UP000282674"/>
    </source>
</evidence>
<name>A0A3M2LXU6_9ACTN</name>
<dbReference type="RefSeq" id="WP_122196040.1">
    <property type="nucleotide sequence ID" value="NZ_JBHSKC010000010.1"/>
</dbReference>
<keyword evidence="1" id="KW-1133">Transmembrane helix</keyword>
<dbReference type="OrthoDB" id="3465195at2"/>
<keyword evidence="3" id="KW-1185">Reference proteome</keyword>
<comment type="caution">
    <text evidence="2">The sequence shown here is derived from an EMBL/GenBank/DDBJ whole genome shotgun (WGS) entry which is preliminary data.</text>
</comment>
<dbReference type="EMBL" id="RFFG01000035">
    <property type="protein sequence ID" value="RMI42219.1"/>
    <property type="molecule type" value="Genomic_DNA"/>
</dbReference>
<gene>
    <name evidence="2" type="ORF">EBO15_20590</name>
</gene>